<evidence type="ECO:0000256" key="4">
    <source>
        <dbReference type="ARBA" id="ARBA00022989"/>
    </source>
</evidence>
<dbReference type="AlphaFoldDB" id="A0A7W3R657"/>
<comment type="caution">
    <text evidence="8">The sequence shown here is derived from an EMBL/GenBank/DDBJ whole genome shotgun (WGS) entry which is preliminary data.</text>
</comment>
<feature type="transmembrane region" description="Helical" evidence="6">
    <location>
        <begin position="224"/>
        <end position="247"/>
    </location>
</feature>
<gene>
    <name evidence="8" type="ORF">HNR21_000038</name>
</gene>
<evidence type="ECO:0000259" key="7">
    <source>
        <dbReference type="Pfam" id="PF02687"/>
    </source>
</evidence>
<dbReference type="InterPro" id="IPR003838">
    <property type="entry name" value="ABC3_permease_C"/>
</dbReference>
<keyword evidence="9" id="KW-1185">Reference proteome</keyword>
<sequence>MSAALTVAAMLARGASHADRRVRRLMIAAAALATFFLLGAGNLLTIRGNTYSDWAGLVTEEGLRGGTALALALLVVPPLALLHQAGRIAQATRERRLAALRLAGATPREVRLIAAAEALRVSVAGAVLGVTGYVVCQQAAMAALSVERTARYAAPVWLVPLVVAAVVAAGAVTGLLASRHVLASPLGVSRRAHRPHPRAVALLPLGAGLVIMAVAAFLPEGPGVTLQFTGGAVTVVGMVAAGSRLVLESARLAARWARTPQTLLAARTLQADPRSWGRTLSVIGLVVLFGTGAGIIQADVLDDALRDDSSTDPFWLVSFTLVDLALLLALAVAAVALVVHRAEWLLESRRSLAALTASGTPVSALRRTAQRQALIAAAPVCAVAALTGLIGMGAFTVLVSEPTTFVAAWSLGRAVLMTLLGIAAASAVTAASRRLLARAASPEQLRTE</sequence>
<keyword evidence="2" id="KW-1003">Cell membrane</keyword>
<dbReference type="EMBL" id="JACJII010000001">
    <property type="protein sequence ID" value="MBA9001156.1"/>
    <property type="molecule type" value="Genomic_DNA"/>
</dbReference>
<feature type="domain" description="ABC3 transporter permease C-terminal" evidence="7">
    <location>
        <begin position="87"/>
        <end position="183"/>
    </location>
</feature>
<evidence type="ECO:0000313" key="8">
    <source>
        <dbReference type="EMBL" id="MBA9001156.1"/>
    </source>
</evidence>
<organism evidence="8 9">
    <name type="scientific">Thermomonospora cellulosilytica</name>
    <dbReference type="NCBI Taxonomy" id="1411118"/>
    <lineage>
        <taxon>Bacteria</taxon>
        <taxon>Bacillati</taxon>
        <taxon>Actinomycetota</taxon>
        <taxon>Actinomycetes</taxon>
        <taxon>Streptosporangiales</taxon>
        <taxon>Thermomonosporaceae</taxon>
        <taxon>Thermomonospora</taxon>
    </lineage>
</organism>
<keyword evidence="5 6" id="KW-0472">Membrane</keyword>
<evidence type="ECO:0000256" key="6">
    <source>
        <dbReference type="SAM" id="Phobius"/>
    </source>
</evidence>
<feature type="transmembrane region" description="Helical" evidence="6">
    <location>
        <begin position="199"/>
        <end position="218"/>
    </location>
</feature>
<accession>A0A7W3R657</accession>
<feature type="transmembrane region" description="Helical" evidence="6">
    <location>
        <begin position="276"/>
        <end position="296"/>
    </location>
</feature>
<feature type="transmembrane region" description="Helical" evidence="6">
    <location>
        <begin position="411"/>
        <end position="431"/>
    </location>
</feature>
<evidence type="ECO:0000256" key="5">
    <source>
        <dbReference type="ARBA" id="ARBA00023136"/>
    </source>
</evidence>
<keyword evidence="4 6" id="KW-1133">Transmembrane helix</keyword>
<feature type="transmembrane region" description="Helical" evidence="6">
    <location>
        <begin position="316"/>
        <end position="339"/>
    </location>
</feature>
<proteinExistence type="predicted"/>
<name>A0A7W3R657_9ACTN</name>
<evidence type="ECO:0000256" key="3">
    <source>
        <dbReference type="ARBA" id="ARBA00022692"/>
    </source>
</evidence>
<comment type="subcellular location">
    <subcellularLocation>
        <location evidence="1">Cell membrane</location>
        <topology evidence="1">Multi-pass membrane protein</topology>
    </subcellularLocation>
</comment>
<reference evidence="8 9" key="1">
    <citation type="submission" date="2020-08" db="EMBL/GenBank/DDBJ databases">
        <title>Sequencing the genomes of 1000 actinobacteria strains.</title>
        <authorList>
            <person name="Klenk H.-P."/>
        </authorList>
    </citation>
    <scope>NUCLEOTIDE SEQUENCE [LARGE SCALE GENOMIC DNA]</scope>
    <source>
        <strain evidence="8 9">DSM 45823</strain>
    </source>
</reference>
<feature type="transmembrane region" description="Helical" evidence="6">
    <location>
        <begin position="25"/>
        <end position="46"/>
    </location>
</feature>
<evidence type="ECO:0000256" key="1">
    <source>
        <dbReference type="ARBA" id="ARBA00004651"/>
    </source>
</evidence>
<feature type="transmembrane region" description="Helical" evidence="6">
    <location>
        <begin position="373"/>
        <end position="399"/>
    </location>
</feature>
<dbReference type="RefSeq" id="WP_182703583.1">
    <property type="nucleotide sequence ID" value="NZ_JACJII010000001.1"/>
</dbReference>
<evidence type="ECO:0000313" key="9">
    <source>
        <dbReference type="Proteomes" id="UP000539313"/>
    </source>
</evidence>
<protein>
    <recommendedName>
        <fullName evidence="7">ABC3 transporter permease C-terminal domain-containing protein</fullName>
    </recommendedName>
</protein>
<keyword evidence="3 6" id="KW-0812">Transmembrane</keyword>
<feature type="transmembrane region" description="Helical" evidence="6">
    <location>
        <begin position="121"/>
        <end position="144"/>
    </location>
</feature>
<feature type="transmembrane region" description="Helical" evidence="6">
    <location>
        <begin position="66"/>
        <end position="86"/>
    </location>
</feature>
<dbReference type="Pfam" id="PF02687">
    <property type="entry name" value="FtsX"/>
    <property type="match status" value="1"/>
</dbReference>
<feature type="transmembrane region" description="Helical" evidence="6">
    <location>
        <begin position="156"/>
        <end position="178"/>
    </location>
</feature>
<dbReference type="Proteomes" id="UP000539313">
    <property type="component" value="Unassembled WGS sequence"/>
</dbReference>
<dbReference type="GO" id="GO:0005886">
    <property type="term" value="C:plasma membrane"/>
    <property type="evidence" value="ECO:0007669"/>
    <property type="project" value="UniProtKB-SubCell"/>
</dbReference>
<evidence type="ECO:0000256" key="2">
    <source>
        <dbReference type="ARBA" id="ARBA00022475"/>
    </source>
</evidence>